<dbReference type="GO" id="GO:0003848">
    <property type="term" value="F:2-amino-4-hydroxy-6-hydroxymethyldihydropteridine diphosphokinase activity"/>
    <property type="evidence" value="ECO:0007669"/>
    <property type="project" value="UniProtKB-EC"/>
</dbReference>
<evidence type="ECO:0000256" key="7">
    <source>
        <dbReference type="ARBA" id="ARBA00022840"/>
    </source>
</evidence>
<organism evidence="10 11">
    <name type="scientific">Rothia koreensis</name>
    <dbReference type="NCBI Taxonomy" id="592378"/>
    <lineage>
        <taxon>Bacteria</taxon>
        <taxon>Bacillati</taxon>
        <taxon>Actinomycetota</taxon>
        <taxon>Actinomycetes</taxon>
        <taxon>Micrococcales</taxon>
        <taxon>Micrococcaceae</taxon>
        <taxon>Rothia</taxon>
    </lineage>
</organism>
<reference evidence="10 11" key="1">
    <citation type="submission" date="2019-12" db="EMBL/GenBank/DDBJ databases">
        <authorList>
            <person name="Li J."/>
            <person name="Shi Y."/>
            <person name="Xu G."/>
            <person name="Xiao D."/>
            <person name="Ran X."/>
        </authorList>
    </citation>
    <scope>NUCLEOTIDE SEQUENCE [LARGE SCALE GENOMIC DNA]</scope>
    <source>
        <strain evidence="10 11">JCM 15915</strain>
    </source>
</reference>
<dbReference type="EC" id="2.7.6.3" evidence="3"/>
<keyword evidence="4 10" id="KW-0808">Transferase</keyword>
<keyword evidence="5" id="KW-0547">Nucleotide-binding</keyword>
<dbReference type="CDD" id="cd00483">
    <property type="entry name" value="HPPK"/>
    <property type="match status" value="1"/>
</dbReference>
<dbReference type="UniPathway" id="UPA00077">
    <property type="reaction ID" value="UER00155"/>
</dbReference>
<dbReference type="SUPFAM" id="SSF55083">
    <property type="entry name" value="6-hydroxymethyl-7,8-dihydropterin pyrophosphokinase, HPPK"/>
    <property type="match status" value="1"/>
</dbReference>
<dbReference type="Proteomes" id="UP000462152">
    <property type="component" value="Unassembled WGS sequence"/>
</dbReference>
<evidence type="ECO:0000313" key="11">
    <source>
        <dbReference type="Proteomes" id="UP000462152"/>
    </source>
</evidence>
<proteinExistence type="predicted"/>
<dbReference type="GO" id="GO:0005524">
    <property type="term" value="F:ATP binding"/>
    <property type="evidence" value="ECO:0007669"/>
    <property type="project" value="UniProtKB-KW"/>
</dbReference>
<dbReference type="GO" id="GO:0046654">
    <property type="term" value="P:tetrahydrofolate biosynthetic process"/>
    <property type="evidence" value="ECO:0007669"/>
    <property type="project" value="UniProtKB-UniPathway"/>
</dbReference>
<dbReference type="RefSeq" id="WP_129315658.1">
    <property type="nucleotide sequence ID" value="NZ_JBFCQO010000003.1"/>
</dbReference>
<dbReference type="GO" id="GO:0046656">
    <property type="term" value="P:folic acid biosynthetic process"/>
    <property type="evidence" value="ECO:0007669"/>
    <property type="project" value="UniProtKB-KW"/>
</dbReference>
<dbReference type="InterPro" id="IPR035907">
    <property type="entry name" value="Hppk_sf"/>
</dbReference>
<dbReference type="GO" id="GO:0016301">
    <property type="term" value="F:kinase activity"/>
    <property type="evidence" value="ECO:0007669"/>
    <property type="project" value="UniProtKB-KW"/>
</dbReference>
<evidence type="ECO:0000256" key="8">
    <source>
        <dbReference type="ARBA" id="ARBA00022909"/>
    </source>
</evidence>
<dbReference type="EMBL" id="WOGT01000002">
    <property type="protein sequence ID" value="MUN54448.1"/>
    <property type="molecule type" value="Genomic_DNA"/>
</dbReference>
<comment type="pathway">
    <text evidence="2">Cofactor biosynthesis; tetrahydrofolate biosynthesis; 2-amino-4-hydroxy-6-hydroxymethyl-7,8-dihydropteridine diphosphate from 7,8-dihydroneopterin triphosphate: step 4/4.</text>
</comment>
<comment type="caution">
    <text evidence="10">The sequence shown here is derived from an EMBL/GenBank/DDBJ whole genome shotgun (WGS) entry which is preliminary data.</text>
</comment>
<dbReference type="Pfam" id="PF01288">
    <property type="entry name" value="HPPK"/>
    <property type="match status" value="1"/>
</dbReference>
<dbReference type="PANTHER" id="PTHR43071">
    <property type="entry name" value="2-AMINO-4-HYDROXY-6-HYDROXYMETHYLDIHYDROPTERIDINE PYROPHOSPHOKINASE"/>
    <property type="match status" value="1"/>
</dbReference>
<protein>
    <recommendedName>
        <fullName evidence="3">2-amino-4-hydroxy-6-hydroxymethyldihydropteridine diphosphokinase</fullName>
        <ecNumber evidence="3">2.7.6.3</ecNumber>
    </recommendedName>
</protein>
<dbReference type="NCBIfam" id="TIGR01498">
    <property type="entry name" value="folK"/>
    <property type="match status" value="1"/>
</dbReference>
<evidence type="ECO:0000256" key="1">
    <source>
        <dbReference type="ARBA" id="ARBA00000198"/>
    </source>
</evidence>
<evidence type="ECO:0000256" key="2">
    <source>
        <dbReference type="ARBA" id="ARBA00005051"/>
    </source>
</evidence>
<sequence>MTVDSIIALGSNLGESRDTLSKAIEALAENDRISVEDVSPVAVTAPVGGPEGQPDYLNQIVRVSTGLSPFALLRFCQGIEEDFHRVRTVRWGPRTLDVDIVTFGDLYMDEPELNLPHPRAAERAFVLAPWARMDPDAVLDGVSVAELAERAADRDGVRGYLDATDKPEPST</sequence>
<feature type="domain" description="7,8-dihydro-6-hydroxymethylpterin-pyrophosphokinase" evidence="9">
    <location>
        <begin position="90"/>
        <end position="101"/>
    </location>
</feature>
<dbReference type="Gene3D" id="3.30.70.560">
    <property type="entry name" value="7,8-Dihydro-6-hydroxymethylpterin-pyrophosphokinase HPPK"/>
    <property type="match status" value="1"/>
</dbReference>
<evidence type="ECO:0000259" key="9">
    <source>
        <dbReference type="PROSITE" id="PS00794"/>
    </source>
</evidence>
<evidence type="ECO:0000256" key="5">
    <source>
        <dbReference type="ARBA" id="ARBA00022741"/>
    </source>
</evidence>
<keyword evidence="7" id="KW-0067">ATP-binding</keyword>
<dbReference type="AlphaFoldDB" id="A0A7K1LH30"/>
<dbReference type="OrthoDB" id="9808041at2"/>
<dbReference type="PROSITE" id="PS00794">
    <property type="entry name" value="HPPK"/>
    <property type="match status" value="1"/>
</dbReference>
<dbReference type="InterPro" id="IPR000550">
    <property type="entry name" value="Hppk"/>
</dbReference>
<keyword evidence="8" id="KW-0289">Folate biosynthesis</keyword>
<keyword evidence="6 10" id="KW-0418">Kinase</keyword>
<keyword evidence="11" id="KW-1185">Reference proteome</keyword>
<evidence type="ECO:0000313" key="10">
    <source>
        <dbReference type="EMBL" id="MUN54448.1"/>
    </source>
</evidence>
<evidence type="ECO:0000256" key="4">
    <source>
        <dbReference type="ARBA" id="ARBA00022679"/>
    </source>
</evidence>
<dbReference type="PANTHER" id="PTHR43071:SF1">
    <property type="entry name" value="2-AMINO-4-HYDROXY-6-HYDROXYMETHYLDIHYDROPTERIDINE PYROPHOSPHOKINASE"/>
    <property type="match status" value="1"/>
</dbReference>
<evidence type="ECO:0000256" key="3">
    <source>
        <dbReference type="ARBA" id="ARBA00013253"/>
    </source>
</evidence>
<gene>
    <name evidence="10" type="primary">folK</name>
    <name evidence="10" type="ORF">GMA10_04340</name>
</gene>
<comment type="catalytic activity">
    <reaction evidence="1">
        <text>6-hydroxymethyl-7,8-dihydropterin + ATP = (7,8-dihydropterin-6-yl)methyl diphosphate + AMP + H(+)</text>
        <dbReference type="Rhea" id="RHEA:11412"/>
        <dbReference type="ChEBI" id="CHEBI:15378"/>
        <dbReference type="ChEBI" id="CHEBI:30616"/>
        <dbReference type="ChEBI" id="CHEBI:44841"/>
        <dbReference type="ChEBI" id="CHEBI:72950"/>
        <dbReference type="ChEBI" id="CHEBI:456215"/>
        <dbReference type="EC" id="2.7.6.3"/>
    </reaction>
</comment>
<accession>A0A7K1LH30</accession>
<name>A0A7K1LH30_9MICC</name>
<evidence type="ECO:0000256" key="6">
    <source>
        <dbReference type="ARBA" id="ARBA00022777"/>
    </source>
</evidence>